<dbReference type="GO" id="GO:0046872">
    <property type="term" value="F:metal ion binding"/>
    <property type="evidence" value="ECO:0007669"/>
    <property type="project" value="UniProtKB-KW"/>
</dbReference>
<gene>
    <name evidence="18" type="ORF">PLEPLA_LOCUS22162</name>
</gene>
<dbReference type="CDD" id="cd14081">
    <property type="entry name" value="STKc_BRSK1_2"/>
    <property type="match status" value="1"/>
</dbReference>
<dbReference type="PROSITE" id="PS00108">
    <property type="entry name" value="PROTEIN_KINASE_ST"/>
    <property type="match status" value="1"/>
</dbReference>
<dbReference type="InterPro" id="IPR017441">
    <property type="entry name" value="Protein_kinase_ATP_BS"/>
</dbReference>
<comment type="catalytic activity">
    <reaction evidence="11">
        <text>L-threonyl-[protein] + ATP = O-phospho-L-threonyl-[protein] + ADP + H(+)</text>
        <dbReference type="Rhea" id="RHEA:46608"/>
        <dbReference type="Rhea" id="RHEA-COMP:11060"/>
        <dbReference type="Rhea" id="RHEA-COMP:11605"/>
        <dbReference type="ChEBI" id="CHEBI:15378"/>
        <dbReference type="ChEBI" id="CHEBI:30013"/>
        <dbReference type="ChEBI" id="CHEBI:30616"/>
        <dbReference type="ChEBI" id="CHEBI:61977"/>
        <dbReference type="ChEBI" id="CHEBI:456216"/>
        <dbReference type="EC" id="2.7.11.1"/>
    </reaction>
</comment>
<comment type="caution">
    <text evidence="18">The sequence shown here is derived from an EMBL/GenBank/DDBJ whole genome shotgun (WGS) entry which is preliminary data.</text>
</comment>
<keyword evidence="10" id="KW-0524">Neurogenesis</keyword>
<dbReference type="GO" id="GO:0050321">
    <property type="term" value="F:tau-protein kinase activity"/>
    <property type="evidence" value="ECO:0007669"/>
    <property type="project" value="UniProtKB-EC"/>
</dbReference>
<evidence type="ECO:0000256" key="2">
    <source>
        <dbReference type="ARBA" id="ARBA00006234"/>
    </source>
</evidence>
<keyword evidence="9" id="KW-0460">Magnesium</keyword>
<dbReference type="GO" id="GO:0007399">
    <property type="term" value="P:nervous system development"/>
    <property type="evidence" value="ECO:0007669"/>
    <property type="project" value="UniProtKB-KW"/>
</dbReference>
<evidence type="ECO:0000256" key="16">
    <source>
        <dbReference type="RuleBase" id="RU000304"/>
    </source>
</evidence>
<comment type="similarity">
    <text evidence="2">Belongs to the protein kinase superfamily. CAMK Ser/Thr protein kinase family. SNF1 subfamily.</text>
</comment>
<evidence type="ECO:0000256" key="12">
    <source>
        <dbReference type="ARBA" id="ARBA00048291"/>
    </source>
</evidence>
<evidence type="ECO:0000256" key="13">
    <source>
        <dbReference type="ARBA" id="ARBA00048679"/>
    </source>
</evidence>
<dbReference type="PANTHER" id="PTHR24346:SF36">
    <property type="entry name" value="SERINE_THREONINE-PROTEIN KINASE BRSK1 ISOFORM X1-RELATED"/>
    <property type="match status" value="1"/>
</dbReference>
<dbReference type="AlphaFoldDB" id="A0A9N7YJT6"/>
<comment type="catalytic activity">
    <reaction evidence="14">
        <text>L-threonyl-[tau protein] + ATP = O-phospho-L-threonyl-[tau protein] + ADP + H(+)</text>
        <dbReference type="Rhea" id="RHEA:53904"/>
        <dbReference type="Rhea" id="RHEA-COMP:13703"/>
        <dbReference type="Rhea" id="RHEA-COMP:13704"/>
        <dbReference type="ChEBI" id="CHEBI:15378"/>
        <dbReference type="ChEBI" id="CHEBI:30013"/>
        <dbReference type="ChEBI" id="CHEBI:30616"/>
        <dbReference type="ChEBI" id="CHEBI:61977"/>
        <dbReference type="ChEBI" id="CHEBI:456216"/>
        <dbReference type="EC" id="2.7.11.26"/>
    </reaction>
</comment>
<dbReference type="SUPFAM" id="SSF56112">
    <property type="entry name" value="Protein kinase-like (PK-like)"/>
    <property type="match status" value="1"/>
</dbReference>
<keyword evidence="4" id="KW-0808">Transferase</keyword>
<dbReference type="EMBL" id="CADEAL010001628">
    <property type="protein sequence ID" value="CAB1434080.1"/>
    <property type="molecule type" value="Genomic_DNA"/>
</dbReference>
<evidence type="ECO:0000256" key="1">
    <source>
        <dbReference type="ARBA" id="ARBA00001946"/>
    </source>
</evidence>
<comment type="catalytic activity">
    <reaction evidence="13">
        <text>L-seryl-[protein] + ATP = O-phospho-L-seryl-[protein] + ADP + H(+)</text>
        <dbReference type="Rhea" id="RHEA:17989"/>
        <dbReference type="Rhea" id="RHEA-COMP:9863"/>
        <dbReference type="Rhea" id="RHEA-COMP:11604"/>
        <dbReference type="ChEBI" id="CHEBI:15378"/>
        <dbReference type="ChEBI" id="CHEBI:29999"/>
        <dbReference type="ChEBI" id="CHEBI:30616"/>
        <dbReference type="ChEBI" id="CHEBI:83421"/>
        <dbReference type="ChEBI" id="CHEBI:456216"/>
        <dbReference type="EC" id="2.7.11.1"/>
    </reaction>
</comment>
<evidence type="ECO:0000313" key="19">
    <source>
        <dbReference type="Proteomes" id="UP001153269"/>
    </source>
</evidence>
<proteinExistence type="inferred from homology"/>
<keyword evidence="3 16" id="KW-0723">Serine/threonine-protein kinase</keyword>
<dbReference type="InterPro" id="IPR008271">
    <property type="entry name" value="Ser/Thr_kinase_AS"/>
</dbReference>
<name>A0A9N7YJT6_PLEPL</name>
<keyword evidence="19" id="KW-1185">Reference proteome</keyword>
<evidence type="ECO:0000256" key="7">
    <source>
        <dbReference type="ARBA" id="ARBA00022777"/>
    </source>
</evidence>
<evidence type="ECO:0000256" key="5">
    <source>
        <dbReference type="ARBA" id="ARBA00022723"/>
    </source>
</evidence>
<dbReference type="Pfam" id="PF21115">
    <property type="entry name" value="UBA_BRSK"/>
    <property type="match status" value="1"/>
</dbReference>
<keyword evidence="5" id="KW-0479">Metal-binding</keyword>
<dbReference type="SMART" id="SM00220">
    <property type="entry name" value="S_TKc"/>
    <property type="match status" value="1"/>
</dbReference>
<dbReference type="PANTHER" id="PTHR24346">
    <property type="entry name" value="MAP/MICROTUBULE AFFINITY-REGULATING KINASE"/>
    <property type="match status" value="1"/>
</dbReference>
<dbReference type="InterPro" id="IPR048622">
    <property type="entry name" value="BRSK1_2-like_UBA"/>
</dbReference>
<feature type="domain" description="Protein kinase" evidence="17">
    <location>
        <begin position="18"/>
        <end position="338"/>
    </location>
</feature>
<dbReference type="Proteomes" id="UP001153269">
    <property type="component" value="Unassembled WGS sequence"/>
</dbReference>
<dbReference type="FunFam" id="1.10.510.10:FF:000571">
    <property type="entry name" value="Maternal embryonic leucine zipper kinase"/>
    <property type="match status" value="1"/>
</dbReference>
<dbReference type="GO" id="GO:0005737">
    <property type="term" value="C:cytoplasm"/>
    <property type="evidence" value="ECO:0007669"/>
    <property type="project" value="TreeGrafter"/>
</dbReference>
<dbReference type="Gene3D" id="1.10.510.10">
    <property type="entry name" value="Transferase(Phosphotransferase) domain 1"/>
    <property type="match status" value="1"/>
</dbReference>
<dbReference type="Pfam" id="PF00069">
    <property type="entry name" value="Pkinase"/>
    <property type="match status" value="1"/>
</dbReference>
<keyword evidence="8 15" id="KW-0067">ATP-binding</keyword>
<dbReference type="GO" id="GO:0005524">
    <property type="term" value="F:ATP binding"/>
    <property type="evidence" value="ECO:0007669"/>
    <property type="project" value="UniProtKB-UniRule"/>
</dbReference>
<evidence type="ECO:0000256" key="3">
    <source>
        <dbReference type="ARBA" id="ARBA00022527"/>
    </source>
</evidence>
<dbReference type="PROSITE" id="PS00107">
    <property type="entry name" value="PROTEIN_KINASE_ATP"/>
    <property type="match status" value="1"/>
</dbReference>
<evidence type="ECO:0000259" key="17">
    <source>
        <dbReference type="PROSITE" id="PS50011"/>
    </source>
</evidence>
<evidence type="ECO:0000256" key="14">
    <source>
        <dbReference type="ARBA" id="ARBA00048878"/>
    </source>
</evidence>
<sequence>MSSKESTVGLSSQYVGPYRLEKTLGKGQTGLVKLGVHCITGQKVAIKIVNREKLSESVLMKISQNTRGPPLAQLVDMCWFCGLPVAQIWQTGADQPTGPVIMLSAELHHTHTSDLQTGSFYLSQAEAQEWVEREIAILKLIEHPHVLKLHDVYENNKYLYLVLEHVSGGELFDYLVKKGRLTPKEARKFFRQIISALDFCHNHSICHRDLKPENLLLDEKNNIRIADFGMASLQVGDSLLETSCGSPHYACPEVIRGEKYDGRRADVWSCGVILFALLVGALPFDHDNLRQLLEKVKSGVFHMPHFIPPDCQALLKGMIEVNPDKRLTLEAIQKHAWYHLPDSVRWCLPVRSGRNEPCPEQPAPRRVCVKRILSLTDLDPDVLESMYSLGCFRDRVKLTQDLTSEE</sequence>
<reference evidence="18" key="1">
    <citation type="submission" date="2020-03" db="EMBL/GenBank/DDBJ databases">
        <authorList>
            <person name="Weist P."/>
        </authorList>
    </citation>
    <scope>NUCLEOTIDE SEQUENCE</scope>
</reference>
<evidence type="ECO:0000256" key="8">
    <source>
        <dbReference type="ARBA" id="ARBA00022840"/>
    </source>
</evidence>
<dbReference type="PROSITE" id="PS50011">
    <property type="entry name" value="PROTEIN_KINASE_DOM"/>
    <property type="match status" value="1"/>
</dbReference>
<dbReference type="GO" id="GO:0035556">
    <property type="term" value="P:intracellular signal transduction"/>
    <property type="evidence" value="ECO:0007669"/>
    <property type="project" value="TreeGrafter"/>
</dbReference>
<evidence type="ECO:0000256" key="11">
    <source>
        <dbReference type="ARBA" id="ARBA00047899"/>
    </source>
</evidence>
<organism evidence="18 19">
    <name type="scientific">Pleuronectes platessa</name>
    <name type="common">European plaice</name>
    <dbReference type="NCBI Taxonomy" id="8262"/>
    <lineage>
        <taxon>Eukaryota</taxon>
        <taxon>Metazoa</taxon>
        <taxon>Chordata</taxon>
        <taxon>Craniata</taxon>
        <taxon>Vertebrata</taxon>
        <taxon>Euteleostomi</taxon>
        <taxon>Actinopterygii</taxon>
        <taxon>Neopterygii</taxon>
        <taxon>Teleostei</taxon>
        <taxon>Neoteleostei</taxon>
        <taxon>Acanthomorphata</taxon>
        <taxon>Carangaria</taxon>
        <taxon>Pleuronectiformes</taxon>
        <taxon>Pleuronectoidei</taxon>
        <taxon>Pleuronectidae</taxon>
        <taxon>Pleuronectes</taxon>
    </lineage>
</organism>
<evidence type="ECO:0000256" key="10">
    <source>
        <dbReference type="ARBA" id="ARBA00022902"/>
    </source>
</evidence>
<keyword evidence="6 15" id="KW-0547">Nucleotide-binding</keyword>
<evidence type="ECO:0000256" key="6">
    <source>
        <dbReference type="ARBA" id="ARBA00022741"/>
    </source>
</evidence>
<evidence type="ECO:0000313" key="18">
    <source>
        <dbReference type="EMBL" id="CAB1434080.1"/>
    </source>
</evidence>
<evidence type="ECO:0000256" key="9">
    <source>
        <dbReference type="ARBA" id="ARBA00022842"/>
    </source>
</evidence>
<dbReference type="InterPro" id="IPR000719">
    <property type="entry name" value="Prot_kinase_dom"/>
</dbReference>
<protein>
    <recommendedName>
        <fullName evidence="17">Protein kinase domain-containing protein</fullName>
    </recommendedName>
</protein>
<dbReference type="InterPro" id="IPR011009">
    <property type="entry name" value="Kinase-like_dom_sf"/>
</dbReference>
<feature type="binding site" evidence="15">
    <location>
        <position position="47"/>
    </location>
    <ligand>
        <name>ATP</name>
        <dbReference type="ChEBI" id="CHEBI:30616"/>
    </ligand>
</feature>
<dbReference type="Gene3D" id="3.30.200.20">
    <property type="entry name" value="Phosphorylase Kinase, domain 1"/>
    <property type="match status" value="1"/>
</dbReference>
<comment type="catalytic activity">
    <reaction evidence="12">
        <text>L-seryl-[tau protein] + ATP = O-phospho-L-seryl-[tau protein] + ADP + H(+)</text>
        <dbReference type="Rhea" id="RHEA:12801"/>
        <dbReference type="Rhea" id="RHEA-COMP:13701"/>
        <dbReference type="Rhea" id="RHEA-COMP:13702"/>
        <dbReference type="ChEBI" id="CHEBI:15378"/>
        <dbReference type="ChEBI" id="CHEBI:29999"/>
        <dbReference type="ChEBI" id="CHEBI:30616"/>
        <dbReference type="ChEBI" id="CHEBI:83421"/>
        <dbReference type="ChEBI" id="CHEBI:456216"/>
        <dbReference type="EC" id="2.7.11.26"/>
    </reaction>
</comment>
<accession>A0A9N7YJT6</accession>
<keyword evidence="7" id="KW-0418">Kinase</keyword>
<evidence type="ECO:0000256" key="15">
    <source>
        <dbReference type="PROSITE-ProRule" id="PRU10141"/>
    </source>
</evidence>
<evidence type="ECO:0000256" key="4">
    <source>
        <dbReference type="ARBA" id="ARBA00022679"/>
    </source>
</evidence>
<comment type="cofactor">
    <cofactor evidence="1">
        <name>Mg(2+)</name>
        <dbReference type="ChEBI" id="CHEBI:18420"/>
    </cofactor>
</comment>